<dbReference type="CDD" id="cd03256">
    <property type="entry name" value="ABC_PhnC_transporter"/>
    <property type="match status" value="1"/>
</dbReference>
<reference evidence="8 9" key="1">
    <citation type="journal article" date="2024" name="Chem. Sci.">
        <title>Discovery of megapolipeptins by genome mining of a Burkholderiales bacteria collection.</title>
        <authorList>
            <person name="Paulo B.S."/>
            <person name="Recchia M.J.J."/>
            <person name="Lee S."/>
            <person name="Fergusson C.H."/>
            <person name="Romanowski S.B."/>
            <person name="Hernandez A."/>
            <person name="Krull N."/>
            <person name="Liu D.Y."/>
            <person name="Cavanagh H."/>
            <person name="Bos A."/>
            <person name="Gray C.A."/>
            <person name="Murphy B.T."/>
            <person name="Linington R.G."/>
            <person name="Eustaquio A.S."/>
        </authorList>
    </citation>
    <scope>NUCLEOTIDE SEQUENCE [LARGE SCALE GENOMIC DNA]</scope>
    <source>
        <strain evidence="8 9">RL21-008-BIB-B</strain>
    </source>
</reference>
<dbReference type="InterPro" id="IPR003593">
    <property type="entry name" value="AAA+_ATPase"/>
</dbReference>
<evidence type="ECO:0000259" key="7">
    <source>
        <dbReference type="PROSITE" id="PS50893"/>
    </source>
</evidence>
<dbReference type="PANTHER" id="PTHR43166:SF6">
    <property type="entry name" value="PHOSPHONATES IMPORT ATP-BINDING PROTEIN PHNC"/>
    <property type="match status" value="1"/>
</dbReference>
<gene>
    <name evidence="8" type="primary">phnC</name>
    <name evidence="8" type="ORF">PQR63_14695</name>
</gene>
<keyword evidence="4 8" id="KW-0067">ATP-binding</keyword>
<dbReference type="Proteomes" id="UP001629214">
    <property type="component" value="Unassembled WGS sequence"/>
</dbReference>
<keyword evidence="6" id="KW-0472">Membrane</keyword>
<dbReference type="InterPro" id="IPR027417">
    <property type="entry name" value="P-loop_NTPase"/>
</dbReference>
<accession>A0ABW8ZAU0</accession>
<dbReference type="SUPFAM" id="SSF52540">
    <property type="entry name" value="P-loop containing nucleoside triphosphate hydrolases"/>
    <property type="match status" value="1"/>
</dbReference>
<comment type="caution">
    <text evidence="8">The sequence shown here is derived from an EMBL/GenBank/DDBJ whole genome shotgun (WGS) entry which is preliminary data.</text>
</comment>
<keyword evidence="9" id="KW-1185">Reference proteome</keyword>
<proteinExistence type="predicted"/>
<dbReference type="NCBIfam" id="TIGR02315">
    <property type="entry name" value="ABC_phnC"/>
    <property type="match status" value="1"/>
</dbReference>
<evidence type="ECO:0000313" key="8">
    <source>
        <dbReference type="EMBL" id="MFL9879645.1"/>
    </source>
</evidence>
<evidence type="ECO:0000256" key="3">
    <source>
        <dbReference type="ARBA" id="ARBA00022741"/>
    </source>
</evidence>
<evidence type="ECO:0000313" key="9">
    <source>
        <dbReference type="Proteomes" id="UP001629214"/>
    </source>
</evidence>
<feature type="domain" description="ABC transporter" evidence="7">
    <location>
        <begin position="2"/>
        <end position="245"/>
    </location>
</feature>
<keyword evidence="3" id="KW-0547">Nucleotide-binding</keyword>
<keyword evidence="2" id="KW-1003">Cell membrane</keyword>
<dbReference type="PROSITE" id="PS50893">
    <property type="entry name" value="ABC_TRANSPORTER_2"/>
    <property type="match status" value="1"/>
</dbReference>
<evidence type="ECO:0000256" key="5">
    <source>
        <dbReference type="ARBA" id="ARBA00022967"/>
    </source>
</evidence>
<keyword evidence="5" id="KW-1278">Translocase</keyword>
<protein>
    <submittedName>
        <fullName evidence="8">Phosphonate ABC transporter ATP-binding protein</fullName>
    </submittedName>
</protein>
<dbReference type="RefSeq" id="WP_408168715.1">
    <property type="nucleotide sequence ID" value="NZ_JAQQFR010000009.1"/>
</dbReference>
<name>A0ABW8ZAU0_9BURK</name>
<keyword evidence="1" id="KW-0813">Transport</keyword>
<evidence type="ECO:0000256" key="4">
    <source>
        <dbReference type="ARBA" id="ARBA00022840"/>
    </source>
</evidence>
<dbReference type="SMART" id="SM00382">
    <property type="entry name" value="AAA"/>
    <property type="match status" value="1"/>
</dbReference>
<dbReference type="PANTHER" id="PTHR43166">
    <property type="entry name" value="AMINO ACID IMPORT ATP-BINDING PROTEIN"/>
    <property type="match status" value="1"/>
</dbReference>
<dbReference type="PROSITE" id="PS00211">
    <property type="entry name" value="ABC_TRANSPORTER_1"/>
    <property type="match status" value="1"/>
</dbReference>
<evidence type="ECO:0000256" key="1">
    <source>
        <dbReference type="ARBA" id="ARBA00022448"/>
    </source>
</evidence>
<dbReference type="InterPro" id="IPR012693">
    <property type="entry name" value="ABC_transpr_PhnC"/>
</dbReference>
<sequence length="281" mass="30680">MIKIRSLTKQYGSNAVLRGIDLDVAPGEFLVVLGPSGAGKSTLLRCINGLATPTSGELVAAGFDATDARNGNVRKLRQQVAMIFQHHNVVPRLSVLKNVLTGRLGQTSTLSSVLQLFSRQDIALAMDCLRRVELEHKAEQRTDALSGGQRQRVGIARALAQRPQVILADEPVASLDPKTSRLVLQYLRAACRELGITVVCNLHQVDYAREFGDRIVGLSGGKLVFDGRGDELRDSHLNLIYSGLDQVKAQDELHNPIRHTNQSIHQPTDQPTEMVLEGALS</sequence>
<dbReference type="InterPro" id="IPR050086">
    <property type="entry name" value="MetN_ABC_transporter-like"/>
</dbReference>
<dbReference type="Pfam" id="PF00005">
    <property type="entry name" value="ABC_tran"/>
    <property type="match status" value="1"/>
</dbReference>
<dbReference type="InterPro" id="IPR017871">
    <property type="entry name" value="ABC_transporter-like_CS"/>
</dbReference>
<evidence type="ECO:0000256" key="6">
    <source>
        <dbReference type="ARBA" id="ARBA00023136"/>
    </source>
</evidence>
<dbReference type="EMBL" id="JAQQFR010000009">
    <property type="protein sequence ID" value="MFL9879645.1"/>
    <property type="molecule type" value="Genomic_DNA"/>
</dbReference>
<organism evidence="8 9">
    <name type="scientific">Herbaspirillum rhizosphaerae</name>
    <dbReference type="NCBI Taxonomy" id="346179"/>
    <lineage>
        <taxon>Bacteria</taxon>
        <taxon>Pseudomonadati</taxon>
        <taxon>Pseudomonadota</taxon>
        <taxon>Betaproteobacteria</taxon>
        <taxon>Burkholderiales</taxon>
        <taxon>Oxalobacteraceae</taxon>
        <taxon>Herbaspirillum</taxon>
    </lineage>
</organism>
<dbReference type="InterPro" id="IPR003439">
    <property type="entry name" value="ABC_transporter-like_ATP-bd"/>
</dbReference>
<evidence type="ECO:0000256" key="2">
    <source>
        <dbReference type="ARBA" id="ARBA00022475"/>
    </source>
</evidence>
<dbReference type="GO" id="GO:0005524">
    <property type="term" value="F:ATP binding"/>
    <property type="evidence" value="ECO:0007669"/>
    <property type="project" value="UniProtKB-KW"/>
</dbReference>
<dbReference type="Gene3D" id="3.40.50.300">
    <property type="entry name" value="P-loop containing nucleotide triphosphate hydrolases"/>
    <property type="match status" value="1"/>
</dbReference>